<proteinExistence type="predicted"/>
<evidence type="ECO:0000256" key="1">
    <source>
        <dbReference type="SAM" id="MobiDB-lite"/>
    </source>
</evidence>
<dbReference type="AlphaFoldDB" id="A0A0R1ZUP2"/>
<feature type="transmembrane region" description="Helical" evidence="2">
    <location>
        <begin position="229"/>
        <end position="249"/>
    </location>
</feature>
<gene>
    <name evidence="3" type="ORF">FC18_GL001283</name>
</gene>
<evidence type="ECO:0000313" key="4">
    <source>
        <dbReference type="Proteomes" id="UP000051679"/>
    </source>
</evidence>
<dbReference type="PATRIC" id="fig|1291052.5.peg.1300"/>
<dbReference type="STRING" id="1291052.FC18_GL001283"/>
<keyword evidence="2" id="KW-1133">Transmembrane helix</keyword>
<reference evidence="3 4" key="1">
    <citation type="journal article" date="2015" name="Genome Announc.">
        <title>Expanding the biotechnology potential of lactobacilli through comparative genomics of 213 strains and associated genera.</title>
        <authorList>
            <person name="Sun Z."/>
            <person name="Harris H.M."/>
            <person name="McCann A."/>
            <person name="Guo C."/>
            <person name="Argimon S."/>
            <person name="Zhang W."/>
            <person name="Yang X."/>
            <person name="Jeffery I.B."/>
            <person name="Cooney J.C."/>
            <person name="Kagawa T.F."/>
            <person name="Liu W."/>
            <person name="Song Y."/>
            <person name="Salvetti E."/>
            <person name="Wrobel A."/>
            <person name="Rasinkangas P."/>
            <person name="Parkhill J."/>
            <person name="Rea M.C."/>
            <person name="O'Sullivan O."/>
            <person name="Ritari J."/>
            <person name="Douillard F.P."/>
            <person name="Paul Ross R."/>
            <person name="Yang R."/>
            <person name="Briner A.E."/>
            <person name="Felis G.E."/>
            <person name="de Vos W.M."/>
            <person name="Barrangou R."/>
            <person name="Klaenhammer T.R."/>
            <person name="Caufield P.W."/>
            <person name="Cui Y."/>
            <person name="Zhang H."/>
            <person name="O'Toole P.W."/>
        </authorList>
    </citation>
    <scope>NUCLEOTIDE SEQUENCE [LARGE SCALE GENOMIC DNA]</scope>
    <source>
        <strain evidence="3 4">DSM 20505</strain>
    </source>
</reference>
<comment type="caution">
    <text evidence="3">The sequence shown here is derived from an EMBL/GenBank/DDBJ whole genome shotgun (WGS) entry which is preliminary data.</text>
</comment>
<keyword evidence="2" id="KW-0472">Membrane</keyword>
<dbReference type="Proteomes" id="UP000051679">
    <property type="component" value="Unassembled WGS sequence"/>
</dbReference>
<name>A0A0R1ZUP2_9LACO</name>
<organism evidence="3 4">
    <name type="scientific">Lacticaseibacillus sharpeae JCM 1186 = DSM 20505</name>
    <dbReference type="NCBI Taxonomy" id="1291052"/>
    <lineage>
        <taxon>Bacteria</taxon>
        <taxon>Bacillati</taxon>
        <taxon>Bacillota</taxon>
        <taxon>Bacilli</taxon>
        <taxon>Lactobacillales</taxon>
        <taxon>Lactobacillaceae</taxon>
        <taxon>Lacticaseibacillus</taxon>
    </lineage>
</organism>
<feature type="region of interest" description="Disordered" evidence="1">
    <location>
        <begin position="161"/>
        <end position="193"/>
    </location>
</feature>
<protein>
    <submittedName>
        <fullName evidence="3">Uncharacterized protein</fullName>
    </submittedName>
</protein>
<keyword evidence="4" id="KW-1185">Reference proteome</keyword>
<accession>A0A0R1ZUP2</accession>
<dbReference type="EMBL" id="AYYO01000021">
    <property type="protein sequence ID" value="KRM55494.1"/>
    <property type="molecule type" value="Genomic_DNA"/>
</dbReference>
<evidence type="ECO:0000313" key="3">
    <source>
        <dbReference type="EMBL" id="KRM55494.1"/>
    </source>
</evidence>
<sequence>MTVADFDIGFVVDVQQQAQAAVQAWGLVPADNYLIVQRQSLSRAANLVDAVTHTNPDMYDDQYLLAASFDGLILKRIIRGKLDDGPNVDKRVLNRAALTDVRIEHADAEYRLGFTVDGAPELYYLRDDQPERLQYCVRNAAHLLENNLYGMANLAAAQADRPERLNTPTKTAGATTEYVPDEYRPERKPGGIFARKPHATQKQDYPEAHDKHWVLHALVTKGGGWRSHLLSVSVVIVILIGIFGFGAVGRHTLNGTVTNIELNEGKRNSDIEITFEQDNGKSITVENSMNPFLWKWGTNAIQKQLHVGAHYHVQVAGPMNNGFSAYNIIAVTRN</sequence>
<keyword evidence="2" id="KW-0812">Transmembrane</keyword>
<evidence type="ECO:0000256" key="2">
    <source>
        <dbReference type="SAM" id="Phobius"/>
    </source>
</evidence>